<organism evidence="2 3">
    <name type="scientific">Sphingosinicella microcystinivorans</name>
    <dbReference type="NCBI Taxonomy" id="335406"/>
    <lineage>
        <taxon>Bacteria</taxon>
        <taxon>Pseudomonadati</taxon>
        <taxon>Pseudomonadota</taxon>
        <taxon>Alphaproteobacteria</taxon>
        <taxon>Sphingomonadales</taxon>
        <taxon>Sphingosinicellaceae</taxon>
        <taxon>Sphingosinicella</taxon>
    </lineage>
</organism>
<feature type="chain" id="PRO_5041931393" evidence="1">
    <location>
        <begin position="32"/>
        <end position="204"/>
    </location>
</feature>
<dbReference type="KEGG" id="smic:SmB9_05480"/>
<accession>A0AAD1FZT2</accession>
<dbReference type="AlphaFoldDB" id="A0AAD1FZT2"/>
<protein>
    <submittedName>
        <fullName evidence="2">Uncharacterized protein</fullName>
    </submittedName>
</protein>
<sequence>MADPVSAMVKRIRSATLALGICLAAAPSAYAAADLGGPPVRAMTSEESTAHAIWLLRAGLNVSALQCQFSPYLATVRNYNEMLKQHQPELSRAYQTLEKHFRRLDGKAGPRAFDSFTTRIYNSFSALDAQRSFCSAAGDIGREALSWGPGSLSGKAVTAVQRLRAALIAPPDPYRQVQLGYVVLPRIPDPCIDKRGKPIKRCNV</sequence>
<keyword evidence="1" id="KW-0732">Signal</keyword>
<dbReference type="EMBL" id="AP018711">
    <property type="protein sequence ID" value="BBE32890.1"/>
    <property type="molecule type" value="Genomic_DNA"/>
</dbReference>
<evidence type="ECO:0000256" key="1">
    <source>
        <dbReference type="SAM" id="SignalP"/>
    </source>
</evidence>
<dbReference type="Proteomes" id="UP000275727">
    <property type="component" value="Chromosome"/>
</dbReference>
<evidence type="ECO:0000313" key="2">
    <source>
        <dbReference type="EMBL" id="BBE32890.1"/>
    </source>
</evidence>
<name>A0AAD1FZT2_SPHMI</name>
<gene>
    <name evidence="2" type="ORF">SmB9_05480</name>
</gene>
<reference evidence="2 3" key="1">
    <citation type="submission" date="2018-06" db="EMBL/GenBank/DDBJ databases">
        <title>Complete Genome Sequence of the Microcystin-Degrading Bacterium Sphingosinicella microcystinivorans Strain B-9.</title>
        <authorList>
            <person name="Jin H."/>
            <person name="Nishizawa T."/>
            <person name="Guo Y."/>
            <person name="Nishizawa A."/>
            <person name="Park H."/>
            <person name="Kato H."/>
            <person name="Tsuji K."/>
            <person name="Harada K."/>
        </authorList>
    </citation>
    <scope>NUCLEOTIDE SEQUENCE [LARGE SCALE GENOMIC DNA]</scope>
    <source>
        <strain evidence="2 3">B9</strain>
    </source>
</reference>
<proteinExistence type="predicted"/>
<evidence type="ECO:0000313" key="3">
    <source>
        <dbReference type="Proteomes" id="UP000275727"/>
    </source>
</evidence>
<feature type="signal peptide" evidence="1">
    <location>
        <begin position="1"/>
        <end position="31"/>
    </location>
</feature>